<keyword evidence="4" id="KW-0694">RNA-binding</keyword>
<evidence type="ECO:0000256" key="4">
    <source>
        <dbReference type="HAMAP-Rule" id="MF_00075"/>
    </source>
</evidence>
<dbReference type="NCBIfam" id="TIGR00008">
    <property type="entry name" value="infA"/>
    <property type="match status" value="1"/>
</dbReference>
<dbReference type="InterPro" id="IPR006196">
    <property type="entry name" value="RNA-binding_domain_S1_IF1"/>
</dbReference>
<dbReference type="InterPro" id="IPR004368">
    <property type="entry name" value="TIF_IF1"/>
</dbReference>
<comment type="subcellular location">
    <subcellularLocation>
        <location evidence="4">Cytoplasm</location>
    </subcellularLocation>
</comment>
<dbReference type="EMBL" id="CP035108">
    <property type="protein sequence ID" value="QAR32800.1"/>
    <property type="molecule type" value="Genomic_DNA"/>
</dbReference>
<keyword evidence="8" id="KW-1185">Reference proteome</keyword>
<dbReference type="CDD" id="cd04451">
    <property type="entry name" value="S1_IF1"/>
    <property type="match status" value="1"/>
</dbReference>
<gene>
    <name evidence="4" type="primary">infA</name>
    <name evidence="7" type="ORF">EP073_05110</name>
</gene>
<evidence type="ECO:0000313" key="8">
    <source>
        <dbReference type="Proteomes" id="UP000287502"/>
    </source>
</evidence>
<keyword evidence="2 4" id="KW-0396">Initiation factor</keyword>
<comment type="similarity">
    <text evidence="1 4">Belongs to the IF-1 family.</text>
</comment>
<dbReference type="SUPFAM" id="SSF50249">
    <property type="entry name" value="Nucleic acid-binding proteins"/>
    <property type="match status" value="1"/>
</dbReference>
<dbReference type="GO" id="GO:0003743">
    <property type="term" value="F:translation initiation factor activity"/>
    <property type="evidence" value="ECO:0007669"/>
    <property type="project" value="UniProtKB-UniRule"/>
</dbReference>
<organism evidence="7 8">
    <name type="scientific">Geovibrio thiophilus</name>
    <dbReference type="NCBI Taxonomy" id="139438"/>
    <lineage>
        <taxon>Bacteria</taxon>
        <taxon>Pseudomonadati</taxon>
        <taxon>Deferribacterota</taxon>
        <taxon>Deferribacteres</taxon>
        <taxon>Deferribacterales</taxon>
        <taxon>Geovibrionaceae</taxon>
        <taxon>Geovibrio</taxon>
    </lineage>
</organism>
<evidence type="ECO:0000256" key="3">
    <source>
        <dbReference type="ARBA" id="ARBA00022917"/>
    </source>
</evidence>
<dbReference type="KEGG" id="gtl:EP073_05110"/>
<dbReference type="FunFam" id="2.40.50.140:FF:000002">
    <property type="entry name" value="Translation initiation factor IF-1"/>
    <property type="match status" value="1"/>
</dbReference>
<sequence length="74" mass="8501">MSKKDDVIEIVGTVVEALPNAMFKVELENKHVILAHLSGKMRMHFIRILPGDKVTVELSPYDLSRGRITYRHKK</sequence>
<evidence type="ECO:0000256" key="1">
    <source>
        <dbReference type="ARBA" id="ARBA00010939"/>
    </source>
</evidence>
<dbReference type="InterPro" id="IPR003029">
    <property type="entry name" value="S1_domain"/>
</dbReference>
<evidence type="ECO:0000256" key="2">
    <source>
        <dbReference type="ARBA" id="ARBA00022540"/>
    </source>
</evidence>
<dbReference type="GO" id="GO:0043022">
    <property type="term" value="F:ribosome binding"/>
    <property type="evidence" value="ECO:0007669"/>
    <property type="project" value="UniProtKB-UniRule"/>
</dbReference>
<evidence type="ECO:0000256" key="5">
    <source>
        <dbReference type="NCBIfam" id="TIGR00008"/>
    </source>
</evidence>
<dbReference type="Pfam" id="PF01176">
    <property type="entry name" value="eIF-1a"/>
    <property type="match status" value="1"/>
</dbReference>
<dbReference type="PROSITE" id="PS50832">
    <property type="entry name" value="S1_IF1_TYPE"/>
    <property type="match status" value="1"/>
</dbReference>
<dbReference type="PANTHER" id="PTHR33370">
    <property type="entry name" value="TRANSLATION INITIATION FACTOR IF-1, CHLOROPLASTIC"/>
    <property type="match status" value="1"/>
</dbReference>
<dbReference type="GO" id="GO:0019843">
    <property type="term" value="F:rRNA binding"/>
    <property type="evidence" value="ECO:0007669"/>
    <property type="project" value="UniProtKB-UniRule"/>
</dbReference>
<keyword evidence="3 4" id="KW-0648">Protein biosynthesis</keyword>
<dbReference type="SMART" id="SM00316">
    <property type="entry name" value="S1"/>
    <property type="match status" value="1"/>
</dbReference>
<evidence type="ECO:0000259" key="6">
    <source>
        <dbReference type="PROSITE" id="PS50832"/>
    </source>
</evidence>
<proteinExistence type="inferred from homology"/>
<accession>A0A410JX70</accession>
<dbReference type="PANTHER" id="PTHR33370:SF1">
    <property type="entry name" value="TRANSLATION INITIATION FACTOR IF-1, CHLOROPLASTIC"/>
    <property type="match status" value="1"/>
</dbReference>
<keyword evidence="4" id="KW-0963">Cytoplasm</keyword>
<name>A0A410JX70_9BACT</name>
<dbReference type="Proteomes" id="UP000287502">
    <property type="component" value="Chromosome"/>
</dbReference>
<evidence type="ECO:0000313" key="7">
    <source>
        <dbReference type="EMBL" id="QAR32800.1"/>
    </source>
</evidence>
<feature type="domain" description="S1-like" evidence="6">
    <location>
        <begin position="1"/>
        <end position="73"/>
    </location>
</feature>
<reference evidence="7 8" key="1">
    <citation type="submission" date="2019-01" db="EMBL/GenBank/DDBJ databases">
        <title>Geovibrio thiophilus DSM 11263, complete genome.</title>
        <authorList>
            <person name="Spring S."/>
            <person name="Bunk B."/>
            <person name="Sproer C."/>
        </authorList>
    </citation>
    <scope>NUCLEOTIDE SEQUENCE [LARGE SCALE GENOMIC DNA]</scope>
    <source>
        <strain evidence="7 8">DSM 11263</strain>
    </source>
</reference>
<dbReference type="InterPro" id="IPR012340">
    <property type="entry name" value="NA-bd_OB-fold"/>
</dbReference>
<keyword evidence="4" id="KW-0699">rRNA-binding</keyword>
<dbReference type="Gene3D" id="2.40.50.140">
    <property type="entry name" value="Nucleic acid-binding proteins"/>
    <property type="match status" value="1"/>
</dbReference>
<dbReference type="GO" id="GO:0005829">
    <property type="term" value="C:cytosol"/>
    <property type="evidence" value="ECO:0007669"/>
    <property type="project" value="TreeGrafter"/>
</dbReference>
<dbReference type="OrthoDB" id="9803250at2"/>
<dbReference type="AlphaFoldDB" id="A0A410JX70"/>
<comment type="subunit">
    <text evidence="4">Component of the 30S ribosomal translation pre-initiation complex which assembles on the 30S ribosome in the order IF-2 and IF-3, IF-1 and N-formylmethionyl-tRNA(fMet); mRNA recruitment can occur at any time during PIC assembly.</text>
</comment>
<dbReference type="RefSeq" id="WP_128466086.1">
    <property type="nucleotide sequence ID" value="NZ_CP035108.1"/>
</dbReference>
<comment type="function">
    <text evidence="4">One of the essential components for the initiation of protein synthesis. Stabilizes the binding of IF-2 and IF-3 on the 30S subunit to which N-formylmethionyl-tRNA(fMet) subsequently binds. Helps modulate mRNA selection, yielding the 30S pre-initiation complex (PIC). Upon addition of the 50S ribosomal subunit IF-1, IF-2 and IF-3 are released leaving the mature 70S translation initiation complex.</text>
</comment>
<dbReference type="HAMAP" id="MF_00075">
    <property type="entry name" value="IF_1"/>
    <property type="match status" value="1"/>
</dbReference>
<protein>
    <recommendedName>
        <fullName evidence="4 5">Translation initiation factor IF-1</fullName>
    </recommendedName>
</protein>